<reference evidence="2 3" key="1">
    <citation type="submission" date="2021-01" db="EMBL/GenBank/DDBJ databases">
        <title>Genome public.</title>
        <authorList>
            <person name="Liu C."/>
            <person name="Sun Q."/>
        </authorList>
    </citation>
    <scope>NUCLEOTIDE SEQUENCE [LARGE SCALE GENOMIC DNA]</scope>
    <source>
        <strain evidence="2 3">YIM B02564</strain>
    </source>
</reference>
<name>A0ABS1TQL7_9BACI</name>
<protein>
    <recommendedName>
        <fullName evidence="4">DUF5673 domain-containing protein</fullName>
    </recommendedName>
</protein>
<organism evidence="2 3">
    <name type="scientific">Neobacillus paridis</name>
    <dbReference type="NCBI Taxonomy" id="2803862"/>
    <lineage>
        <taxon>Bacteria</taxon>
        <taxon>Bacillati</taxon>
        <taxon>Bacillota</taxon>
        <taxon>Bacilli</taxon>
        <taxon>Bacillales</taxon>
        <taxon>Bacillaceae</taxon>
        <taxon>Neobacillus</taxon>
    </lineage>
</organism>
<evidence type="ECO:0000313" key="3">
    <source>
        <dbReference type="Proteomes" id="UP000623967"/>
    </source>
</evidence>
<keyword evidence="1" id="KW-0472">Membrane</keyword>
<sequence length="196" mass="23020">MNGLFWEYAAIFVRSLLYVGILFLCKYFLQKKGKSEVIMRPLVLKGILLMGLSLFLNIAETRYFGWNETAMSTEEMVWDIVTTIPYVLSMAMVFFGFFPENLFWLTKTEYNILLENKEVRISAIRFKNFFVPEYDGLYLAFFNKVENRFTSKLVVETKEKDNREKLIHLFQQKYPELLAIPGIQALLKGEKKSGNE</sequence>
<proteinExistence type="predicted"/>
<keyword evidence="1" id="KW-1133">Transmembrane helix</keyword>
<comment type="caution">
    <text evidence="2">The sequence shown here is derived from an EMBL/GenBank/DDBJ whole genome shotgun (WGS) entry which is preliminary data.</text>
</comment>
<feature type="transmembrane region" description="Helical" evidence="1">
    <location>
        <begin position="37"/>
        <end position="56"/>
    </location>
</feature>
<keyword evidence="3" id="KW-1185">Reference proteome</keyword>
<keyword evidence="1" id="KW-0812">Transmembrane</keyword>
<evidence type="ECO:0000256" key="1">
    <source>
        <dbReference type="SAM" id="Phobius"/>
    </source>
</evidence>
<evidence type="ECO:0008006" key="4">
    <source>
        <dbReference type="Google" id="ProtNLM"/>
    </source>
</evidence>
<dbReference type="RefSeq" id="WP_202653478.1">
    <property type="nucleotide sequence ID" value="NZ_JAESWB010000134.1"/>
</dbReference>
<feature type="transmembrane region" description="Helical" evidence="1">
    <location>
        <begin position="76"/>
        <end position="98"/>
    </location>
</feature>
<gene>
    <name evidence="2" type="ORF">JK635_08255</name>
</gene>
<dbReference type="EMBL" id="JAESWB010000134">
    <property type="protein sequence ID" value="MBL4952200.1"/>
    <property type="molecule type" value="Genomic_DNA"/>
</dbReference>
<evidence type="ECO:0000313" key="2">
    <source>
        <dbReference type="EMBL" id="MBL4952200.1"/>
    </source>
</evidence>
<dbReference type="Proteomes" id="UP000623967">
    <property type="component" value="Unassembled WGS sequence"/>
</dbReference>
<feature type="transmembrane region" description="Helical" evidence="1">
    <location>
        <begin position="6"/>
        <end position="25"/>
    </location>
</feature>
<accession>A0ABS1TQL7</accession>